<comment type="caution">
    <text evidence="2">The sequence shown here is derived from an EMBL/GenBank/DDBJ whole genome shotgun (WGS) entry which is preliminary data.</text>
</comment>
<feature type="domain" description="P-type ATPase N-terminal" evidence="1">
    <location>
        <begin position="87"/>
        <end position="143"/>
    </location>
</feature>
<organism evidence="2 3">
    <name type="scientific">Ladona fulva</name>
    <name type="common">Scarce chaser dragonfly</name>
    <name type="synonym">Libellula fulva</name>
    <dbReference type="NCBI Taxonomy" id="123851"/>
    <lineage>
        <taxon>Eukaryota</taxon>
        <taxon>Metazoa</taxon>
        <taxon>Ecdysozoa</taxon>
        <taxon>Arthropoda</taxon>
        <taxon>Hexapoda</taxon>
        <taxon>Insecta</taxon>
        <taxon>Pterygota</taxon>
        <taxon>Palaeoptera</taxon>
        <taxon>Odonata</taxon>
        <taxon>Epiprocta</taxon>
        <taxon>Anisoptera</taxon>
        <taxon>Libelluloidea</taxon>
        <taxon>Libellulidae</taxon>
        <taxon>Ladona</taxon>
    </lineage>
</organism>
<accession>A0A8K0JY04</accession>
<protein>
    <recommendedName>
        <fullName evidence="1">P-type ATPase N-terminal domain-containing protein</fullName>
    </recommendedName>
</protein>
<reference evidence="2" key="2">
    <citation type="submission" date="2017-10" db="EMBL/GenBank/DDBJ databases">
        <title>Ladona fulva Genome sequencing and assembly.</title>
        <authorList>
            <person name="Murali S."/>
            <person name="Richards S."/>
            <person name="Bandaranaike D."/>
            <person name="Bellair M."/>
            <person name="Blankenburg K."/>
            <person name="Chao H."/>
            <person name="Dinh H."/>
            <person name="Doddapaneni H."/>
            <person name="Dugan-Rocha S."/>
            <person name="Elkadiri S."/>
            <person name="Gnanaolivu R."/>
            <person name="Hernandez B."/>
            <person name="Skinner E."/>
            <person name="Javaid M."/>
            <person name="Lee S."/>
            <person name="Li M."/>
            <person name="Ming W."/>
            <person name="Munidasa M."/>
            <person name="Muniz J."/>
            <person name="Nguyen L."/>
            <person name="Hughes D."/>
            <person name="Osuji N."/>
            <person name="Pu L.-L."/>
            <person name="Puazo M."/>
            <person name="Qu C."/>
            <person name="Quiroz J."/>
            <person name="Raj R."/>
            <person name="Weissenberger G."/>
            <person name="Xin Y."/>
            <person name="Zou X."/>
            <person name="Han Y."/>
            <person name="Worley K."/>
            <person name="Muzny D."/>
            <person name="Gibbs R."/>
        </authorList>
    </citation>
    <scope>NUCLEOTIDE SEQUENCE</scope>
    <source>
        <strain evidence="2">Sampled in the wild</strain>
    </source>
</reference>
<dbReference type="GO" id="GO:0006890">
    <property type="term" value="P:retrograde vesicle-mediated transport, Golgi to endoplasmic reticulum"/>
    <property type="evidence" value="ECO:0007669"/>
    <property type="project" value="TreeGrafter"/>
</dbReference>
<name>A0A8K0JY04_LADFU</name>
<reference evidence="2" key="1">
    <citation type="submission" date="2013-04" db="EMBL/GenBank/DDBJ databases">
        <authorList>
            <person name="Qu J."/>
            <person name="Murali S.C."/>
            <person name="Bandaranaike D."/>
            <person name="Bellair M."/>
            <person name="Blankenburg K."/>
            <person name="Chao H."/>
            <person name="Dinh H."/>
            <person name="Doddapaneni H."/>
            <person name="Downs B."/>
            <person name="Dugan-Rocha S."/>
            <person name="Elkadiri S."/>
            <person name="Gnanaolivu R.D."/>
            <person name="Hernandez B."/>
            <person name="Javaid M."/>
            <person name="Jayaseelan J.C."/>
            <person name="Lee S."/>
            <person name="Li M."/>
            <person name="Ming W."/>
            <person name="Munidasa M."/>
            <person name="Muniz J."/>
            <person name="Nguyen L."/>
            <person name="Ongeri F."/>
            <person name="Osuji N."/>
            <person name="Pu L.-L."/>
            <person name="Puazo M."/>
            <person name="Qu C."/>
            <person name="Quiroz J."/>
            <person name="Raj R."/>
            <person name="Weissenberger G."/>
            <person name="Xin Y."/>
            <person name="Zou X."/>
            <person name="Han Y."/>
            <person name="Richards S."/>
            <person name="Worley K."/>
            <person name="Muzny D."/>
            <person name="Gibbs R."/>
        </authorList>
    </citation>
    <scope>NUCLEOTIDE SEQUENCE</scope>
    <source>
        <strain evidence="2">Sampled in the wild</strain>
    </source>
</reference>
<dbReference type="Proteomes" id="UP000792457">
    <property type="component" value="Unassembled WGS sequence"/>
</dbReference>
<gene>
    <name evidence="2" type="ORF">J437_LFUL001084</name>
</gene>
<dbReference type="PANTHER" id="PTHR24092">
    <property type="entry name" value="PROBABLE PHOSPHOLIPID-TRANSPORTING ATPASE"/>
    <property type="match status" value="1"/>
</dbReference>
<dbReference type="GO" id="GO:0005768">
    <property type="term" value="C:endosome"/>
    <property type="evidence" value="ECO:0007669"/>
    <property type="project" value="TreeGrafter"/>
</dbReference>
<dbReference type="EMBL" id="KZ308182">
    <property type="protein sequence ID" value="KAG8224007.1"/>
    <property type="molecule type" value="Genomic_DNA"/>
</dbReference>
<keyword evidence="3" id="KW-1185">Reference proteome</keyword>
<evidence type="ECO:0000313" key="2">
    <source>
        <dbReference type="EMBL" id="KAG8224007.1"/>
    </source>
</evidence>
<dbReference type="OrthoDB" id="377733at2759"/>
<dbReference type="GO" id="GO:0005886">
    <property type="term" value="C:plasma membrane"/>
    <property type="evidence" value="ECO:0007669"/>
    <property type="project" value="TreeGrafter"/>
</dbReference>
<evidence type="ECO:0000313" key="3">
    <source>
        <dbReference type="Proteomes" id="UP000792457"/>
    </source>
</evidence>
<dbReference type="GO" id="GO:0006897">
    <property type="term" value="P:endocytosis"/>
    <property type="evidence" value="ECO:0007669"/>
    <property type="project" value="TreeGrafter"/>
</dbReference>
<dbReference type="GO" id="GO:0045332">
    <property type="term" value="P:phospholipid translocation"/>
    <property type="evidence" value="ECO:0007669"/>
    <property type="project" value="TreeGrafter"/>
</dbReference>
<sequence>MLSVGRMEEVPLRVALHEGDFDLDEREYLLPPSDHDIRIDNYKPHHTKKQRGCINLIFCRLCQWIWRRCRRQRELKARNIVIGQVSPEKFPPNVIRNQKYNVITFLPLVLFQQFKFFLNLYFLIMATSQFIPDIRIGYLYTYWGPLVRWNV</sequence>
<dbReference type="InterPro" id="IPR023298">
    <property type="entry name" value="ATPase_P-typ_TM_dom_sf"/>
</dbReference>
<dbReference type="GO" id="GO:0140326">
    <property type="term" value="F:ATPase-coupled intramembrane lipid transporter activity"/>
    <property type="evidence" value="ECO:0007669"/>
    <property type="project" value="TreeGrafter"/>
</dbReference>
<dbReference type="PANTHER" id="PTHR24092:SF5">
    <property type="entry name" value="PHOSPHOLIPID-TRANSPORTING ATPASE"/>
    <property type="match status" value="1"/>
</dbReference>
<dbReference type="GO" id="GO:0005802">
    <property type="term" value="C:trans-Golgi network"/>
    <property type="evidence" value="ECO:0007669"/>
    <property type="project" value="TreeGrafter"/>
</dbReference>
<dbReference type="InterPro" id="IPR032631">
    <property type="entry name" value="P-type_ATPase_N"/>
</dbReference>
<dbReference type="SUPFAM" id="SSF81665">
    <property type="entry name" value="Calcium ATPase, transmembrane domain M"/>
    <property type="match status" value="1"/>
</dbReference>
<dbReference type="AlphaFoldDB" id="A0A8K0JY04"/>
<dbReference type="Pfam" id="PF16209">
    <property type="entry name" value="PhoLip_ATPase_N"/>
    <property type="match status" value="1"/>
</dbReference>
<proteinExistence type="predicted"/>
<evidence type="ECO:0000259" key="1">
    <source>
        <dbReference type="Pfam" id="PF16209"/>
    </source>
</evidence>